<dbReference type="Pfam" id="PF01488">
    <property type="entry name" value="Shikimate_DH"/>
    <property type="match status" value="1"/>
</dbReference>
<dbReference type="EMBL" id="CP006965">
    <property type="protein sequence ID" value="AHF79880.1"/>
    <property type="molecule type" value="Genomic_DNA"/>
</dbReference>
<dbReference type="RefSeq" id="WP_042679917.1">
    <property type="nucleotide sequence ID" value="NZ_CP006965.1"/>
</dbReference>
<feature type="domain" description="Shikimate dehydrogenase substrate binding N-terminal" evidence="8">
    <location>
        <begin position="11"/>
        <end position="91"/>
    </location>
</feature>
<evidence type="ECO:0000256" key="3">
    <source>
        <dbReference type="ARBA" id="ARBA00022857"/>
    </source>
</evidence>
<protein>
    <recommendedName>
        <fullName evidence="1 6">Shikimate dehydrogenase (NADP(+))</fullName>
        <shortName evidence="6">SDH</shortName>
        <ecNumber evidence="1 6">1.1.1.25</ecNumber>
    </recommendedName>
</protein>
<dbReference type="SUPFAM" id="SSF53223">
    <property type="entry name" value="Aminoacid dehydrogenase-like, N-terminal domain"/>
    <property type="match status" value="1"/>
</dbReference>
<dbReference type="KEGG" id="ths:TES1_0486"/>
<dbReference type="HAMAP" id="MF_00222">
    <property type="entry name" value="Shikimate_DH_AroE"/>
    <property type="match status" value="1"/>
</dbReference>
<dbReference type="SUPFAM" id="SSF51735">
    <property type="entry name" value="NAD(P)-binding Rossmann-fold domains"/>
    <property type="match status" value="1"/>
</dbReference>
<evidence type="ECO:0000256" key="4">
    <source>
        <dbReference type="ARBA" id="ARBA00023002"/>
    </source>
</evidence>
<feature type="binding site" evidence="6">
    <location>
        <position position="242"/>
    </location>
    <ligand>
        <name>shikimate</name>
        <dbReference type="ChEBI" id="CHEBI:36208"/>
    </ligand>
</feature>
<comment type="similarity">
    <text evidence="6">Belongs to the shikimate dehydrogenase family.</text>
</comment>
<dbReference type="STRING" id="582419.TES1_0486"/>
<comment type="function">
    <text evidence="6">Involved in the biosynthesis of the chorismate, which leads to the biosynthesis of aromatic amino acids. Catalyzes the reversible NADPH linked reduction of 3-dehydroshikimate (DHSA) to yield shikimate (SA).</text>
</comment>
<accession>W0I601</accession>
<dbReference type="Pfam" id="PF18317">
    <property type="entry name" value="SDH_C"/>
    <property type="match status" value="1"/>
</dbReference>
<dbReference type="InterPro" id="IPR036291">
    <property type="entry name" value="NAD(P)-bd_dom_sf"/>
</dbReference>
<dbReference type="InterPro" id="IPR006151">
    <property type="entry name" value="Shikm_DH/Glu-tRNA_Rdtase"/>
</dbReference>
<dbReference type="GO" id="GO:0009423">
    <property type="term" value="P:chorismate biosynthetic process"/>
    <property type="evidence" value="ECO:0007669"/>
    <property type="project" value="UniProtKB-UniRule"/>
</dbReference>
<dbReference type="EC" id="1.1.1.25" evidence="1 6"/>
<dbReference type="GO" id="GO:0019632">
    <property type="term" value="P:shikimate metabolic process"/>
    <property type="evidence" value="ECO:0007669"/>
    <property type="project" value="InterPro"/>
</dbReference>
<evidence type="ECO:0000259" key="7">
    <source>
        <dbReference type="Pfam" id="PF01488"/>
    </source>
</evidence>
<dbReference type="NCBIfam" id="TIGR00507">
    <property type="entry name" value="aroE"/>
    <property type="match status" value="1"/>
</dbReference>
<evidence type="ECO:0000256" key="5">
    <source>
        <dbReference type="ARBA" id="ARBA00023141"/>
    </source>
</evidence>
<feature type="domain" description="Quinate/shikimate 5-dehydrogenase/glutamyl-tRNA reductase" evidence="7">
    <location>
        <begin position="111"/>
        <end position="190"/>
    </location>
</feature>
<dbReference type="InterPro" id="IPR011342">
    <property type="entry name" value="Shikimate_DH"/>
</dbReference>
<feature type="binding site" evidence="6">
    <location>
        <position position="64"/>
    </location>
    <ligand>
        <name>shikimate</name>
        <dbReference type="ChEBI" id="CHEBI:36208"/>
    </ligand>
</feature>
<feature type="binding site" evidence="6">
    <location>
        <position position="214"/>
    </location>
    <ligand>
        <name>shikimate</name>
        <dbReference type="ChEBI" id="CHEBI:36208"/>
    </ligand>
</feature>
<dbReference type="PANTHER" id="PTHR21089">
    <property type="entry name" value="SHIKIMATE DEHYDROGENASE"/>
    <property type="match status" value="1"/>
</dbReference>
<dbReference type="Pfam" id="PF08501">
    <property type="entry name" value="Shikimate_dh_N"/>
    <property type="match status" value="1"/>
</dbReference>
<dbReference type="GO" id="GO:0008652">
    <property type="term" value="P:amino acid biosynthetic process"/>
    <property type="evidence" value="ECO:0007669"/>
    <property type="project" value="UniProtKB-KW"/>
</dbReference>
<evidence type="ECO:0000256" key="2">
    <source>
        <dbReference type="ARBA" id="ARBA00022605"/>
    </source>
</evidence>
<dbReference type="GO" id="GO:0004764">
    <property type="term" value="F:shikimate 3-dehydrogenase (NADP+) activity"/>
    <property type="evidence" value="ECO:0007669"/>
    <property type="project" value="UniProtKB-UniRule"/>
</dbReference>
<dbReference type="InterPro" id="IPR041121">
    <property type="entry name" value="SDH_C"/>
</dbReference>
<keyword evidence="5 6" id="KW-0057">Aromatic amino acid biosynthesis</keyword>
<keyword evidence="3 6" id="KW-0521">NADP</keyword>
<dbReference type="GO" id="GO:0009073">
    <property type="term" value="P:aromatic amino acid family biosynthetic process"/>
    <property type="evidence" value="ECO:0007669"/>
    <property type="project" value="UniProtKB-KW"/>
</dbReference>
<dbReference type="Gene3D" id="3.40.50.720">
    <property type="entry name" value="NAD(P)-binding Rossmann-like Domain"/>
    <property type="match status" value="1"/>
</dbReference>
<comment type="subunit">
    <text evidence="6">Homodimer.</text>
</comment>
<feature type="binding site" evidence="6">
    <location>
        <position position="89"/>
    </location>
    <ligand>
        <name>shikimate</name>
        <dbReference type="ChEBI" id="CHEBI:36208"/>
    </ligand>
</feature>
<dbReference type="OrthoDB" id="8744at2157"/>
<comment type="pathway">
    <text evidence="6">Metabolic intermediate biosynthesis; chorismate biosynthesis; chorismate from D-erythrose 4-phosphate and phosphoenolpyruvate: step 4/7.</text>
</comment>
<feature type="domain" description="SDH C-terminal" evidence="9">
    <location>
        <begin position="235"/>
        <end position="265"/>
    </location>
</feature>
<dbReference type="CDD" id="cd01065">
    <property type="entry name" value="NAD_bind_Shikimate_DH"/>
    <property type="match status" value="1"/>
</dbReference>
<name>W0I601_9EURY</name>
<keyword evidence="2 6" id="KW-0028">Amino-acid biosynthesis</keyword>
<feature type="binding site" evidence="6">
    <location>
        <position position="80"/>
    </location>
    <ligand>
        <name>NADP(+)</name>
        <dbReference type="ChEBI" id="CHEBI:58349"/>
    </ligand>
</feature>
<reference evidence="10 11" key="1">
    <citation type="journal article" date="2014" name="Int. J. Syst. Evol. Microbiol.">
        <title>Thermococcus paralvinellae sp. nov. and Thermococcus cleftensis sp. nov. of hyperthermophilic heterotrophs from deep-sea hydrothermal vents.</title>
        <authorList>
            <person name="Hensley S.A."/>
            <person name="Jung J.H."/>
            <person name="Park C.S."/>
            <person name="Holden J.F."/>
        </authorList>
    </citation>
    <scope>NUCLEOTIDE SEQUENCE [LARGE SCALE GENOMIC DNA]</scope>
    <source>
        <strain evidence="10 11">ES1</strain>
    </source>
</reference>
<dbReference type="Proteomes" id="UP000019027">
    <property type="component" value="Chromosome"/>
</dbReference>
<evidence type="ECO:0000259" key="9">
    <source>
        <dbReference type="Pfam" id="PF18317"/>
    </source>
</evidence>
<evidence type="ECO:0000256" key="6">
    <source>
        <dbReference type="HAMAP-Rule" id="MF_00222"/>
    </source>
</evidence>
<dbReference type="HOGENOM" id="CLU_044063_3_1_2"/>
<dbReference type="GO" id="GO:0050661">
    <property type="term" value="F:NADP binding"/>
    <property type="evidence" value="ECO:0007669"/>
    <property type="project" value="InterPro"/>
</dbReference>
<dbReference type="NCBIfam" id="NF001319">
    <property type="entry name" value="PRK00258.3-3"/>
    <property type="match status" value="1"/>
</dbReference>
<dbReference type="PANTHER" id="PTHR21089:SF1">
    <property type="entry name" value="BIFUNCTIONAL 3-DEHYDROQUINATE DEHYDRATASE_SHIKIMATE DEHYDROGENASE, CHLOROPLASTIC"/>
    <property type="match status" value="1"/>
</dbReference>
<dbReference type="InterPro" id="IPR046346">
    <property type="entry name" value="Aminoacid_DH-like_N_sf"/>
</dbReference>
<evidence type="ECO:0000313" key="11">
    <source>
        <dbReference type="Proteomes" id="UP000019027"/>
    </source>
</evidence>
<gene>
    <name evidence="6" type="primary">aroE</name>
    <name evidence="10" type="ORF">TES1_0486</name>
</gene>
<dbReference type="InterPro" id="IPR022893">
    <property type="entry name" value="Shikimate_DH_fam"/>
</dbReference>
<dbReference type="GeneID" id="24907155"/>
<dbReference type="InterPro" id="IPR013708">
    <property type="entry name" value="Shikimate_DH-bd_N"/>
</dbReference>
<evidence type="ECO:0000313" key="10">
    <source>
        <dbReference type="EMBL" id="AHF79880.1"/>
    </source>
</evidence>
<feature type="binding site" evidence="6">
    <location>
        <begin position="149"/>
        <end position="154"/>
    </location>
    <ligand>
        <name>NADP(+)</name>
        <dbReference type="ChEBI" id="CHEBI:58349"/>
    </ligand>
</feature>
<comment type="catalytic activity">
    <reaction evidence="6">
        <text>shikimate + NADP(+) = 3-dehydroshikimate + NADPH + H(+)</text>
        <dbReference type="Rhea" id="RHEA:17737"/>
        <dbReference type="ChEBI" id="CHEBI:15378"/>
        <dbReference type="ChEBI" id="CHEBI:16630"/>
        <dbReference type="ChEBI" id="CHEBI:36208"/>
        <dbReference type="ChEBI" id="CHEBI:57783"/>
        <dbReference type="ChEBI" id="CHEBI:58349"/>
        <dbReference type="EC" id="1.1.1.25"/>
    </reaction>
</comment>
<keyword evidence="11" id="KW-1185">Reference proteome</keyword>
<feature type="binding site" evidence="6">
    <location>
        <begin position="127"/>
        <end position="131"/>
    </location>
    <ligand>
        <name>NADP(+)</name>
        <dbReference type="ChEBI" id="CHEBI:58349"/>
    </ligand>
</feature>
<feature type="active site" description="Proton acceptor" evidence="6">
    <location>
        <position position="68"/>
    </location>
</feature>
<evidence type="ECO:0000256" key="1">
    <source>
        <dbReference type="ARBA" id="ARBA00012962"/>
    </source>
</evidence>
<organism evidence="10 11">
    <name type="scientific">Thermococcus paralvinellae</name>
    <dbReference type="NCBI Taxonomy" id="582419"/>
    <lineage>
        <taxon>Archaea</taxon>
        <taxon>Methanobacteriati</taxon>
        <taxon>Methanobacteriota</taxon>
        <taxon>Thermococci</taxon>
        <taxon>Thermococcales</taxon>
        <taxon>Thermococcaceae</taxon>
        <taxon>Thermococcus</taxon>
    </lineage>
</organism>
<dbReference type="UniPathway" id="UPA00053">
    <property type="reaction ID" value="UER00087"/>
</dbReference>
<dbReference type="AlphaFoldDB" id="W0I601"/>
<proteinExistence type="inferred from homology"/>
<feature type="binding site" evidence="6">
    <location>
        <begin position="19"/>
        <end position="21"/>
    </location>
    <ligand>
        <name>shikimate</name>
        <dbReference type="ChEBI" id="CHEBI:36208"/>
    </ligand>
</feature>
<feature type="binding site" evidence="6">
    <location>
        <position position="212"/>
    </location>
    <ligand>
        <name>NADP(+)</name>
        <dbReference type="ChEBI" id="CHEBI:58349"/>
    </ligand>
</feature>
<feature type="binding site" evidence="6">
    <location>
        <position position="235"/>
    </location>
    <ligand>
        <name>NADP(+)</name>
        <dbReference type="ChEBI" id="CHEBI:58349"/>
    </ligand>
</feature>
<keyword evidence="4 6" id="KW-0560">Oxidoreductase</keyword>
<dbReference type="Gene3D" id="3.40.50.10860">
    <property type="entry name" value="Leucine Dehydrogenase, chain A, domain 1"/>
    <property type="match status" value="1"/>
</dbReference>
<feature type="binding site" evidence="6">
    <location>
        <position position="104"/>
    </location>
    <ligand>
        <name>shikimate</name>
        <dbReference type="ChEBI" id="CHEBI:36208"/>
    </ligand>
</feature>
<evidence type="ECO:0000259" key="8">
    <source>
        <dbReference type="Pfam" id="PF08501"/>
    </source>
</evidence>
<sequence>MIDAKTKLYGLIGKPVEHSLSPAIHNALFKKYNINAVYLAFEVDDLESAVKGIRGLKISGLNVTMPYKEQILEFLDGLSEEANAIGSVNTVVNREGKLIGYNTDGIGTLKALKRFTEVEGKRVLLLGAGGAGKAITYTLSRLAKVVVLNRTEKKAKELEKFGVKGEKLSKESLEYYLSWADIVINATSLGMNEDKTPIPKELLKEKLVVFDIVYSPLETKLLRETRKFGCLTIDGLWMLIYQGAESFRLWTGVKPDVEFMRKVALEALKSERRSI</sequence>